<dbReference type="InterPro" id="IPR010610">
    <property type="entry name" value="EryCIII-like_C"/>
</dbReference>
<keyword evidence="1" id="KW-0808">Transferase</keyword>
<sequence length="317" mass="33429">MRVLFVTPPSTARMYPLIPLAWALRSAGCLVHVASWSGFAPTINLTGLVAAPLGDPVGEPDRLAGPAVVDAITGYAGRWRPDLVVWDRCAPAADVAARVVGAASVQMVPVPDRLDGSVADVDWATQVPDATLEPTPPSLRPAPVAGDLPIRHIPYHGPAIVPSWLRRRARRSRVIARLDPADARLGELFEAVDGLDLELVCAVPMRELPLGVRIPGNVRILDATPGDALLRTCSALVHDGAAVADALAYGLPHLVPDGTAGAELGKRILQLTADPAVREEAERLRVEVLAMPGPEALVSVLTDLAGGRDRGRGRHPG</sequence>
<reference evidence="4" key="1">
    <citation type="submission" date="2020-08" db="EMBL/GenBank/DDBJ databases">
        <title>A bifunctional nitrone conjugated secondary metabolite targeting the ribosome.</title>
        <authorList>
            <person name="Limbrick E.M."/>
            <person name="Graf M."/>
            <person name="Derewacz D.K."/>
            <person name="Nguyen F."/>
            <person name="Spraggins J.M."/>
            <person name="Wieland M."/>
            <person name="Ynigez-Gutierrez A.E."/>
            <person name="Reisman B.J."/>
            <person name="Zinshteyn B."/>
            <person name="McCulloch K."/>
            <person name="Iverson T.M."/>
            <person name="Green R."/>
            <person name="Wilson D.N."/>
            <person name="Bachmann B.O."/>
        </authorList>
    </citation>
    <scope>NUCLEOTIDE SEQUENCE</scope>
    <source>
        <strain evidence="4">Africana</strain>
    </source>
</reference>
<proteinExistence type="predicted"/>
<dbReference type="Pfam" id="PF06722">
    <property type="entry name" value="EryCIII-like_C"/>
    <property type="match status" value="1"/>
</dbReference>
<evidence type="ECO:0000259" key="2">
    <source>
        <dbReference type="Pfam" id="PF06722"/>
    </source>
</evidence>
<organism evidence="4">
    <name type="scientific">Micromonospora carbonacea</name>
    <dbReference type="NCBI Taxonomy" id="47853"/>
    <lineage>
        <taxon>Bacteria</taxon>
        <taxon>Bacillati</taxon>
        <taxon>Actinomycetota</taxon>
        <taxon>Actinomycetes</taxon>
        <taxon>Micromonosporales</taxon>
        <taxon>Micromonosporaceae</taxon>
        <taxon>Micromonospora</taxon>
    </lineage>
</organism>
<evidence type="ECO:0000256" key="1">
    <source>
        <dbReference type="ARBA" id="ARBA00022679"/>
    </source>
</evidence>
<dbReference type="AlphaFoldDB" id="A0A7D6CEJ3"/>
<protein>
    <submittedName>
        <fullName evidence="4">DUF1205 domain-containing protein</fullName>
    </submittedName>
</protein>
<dbReference type="InterPro" id="IPR048284">
    <property type="entry name" value="EryCIII-like_N"/>
</dbReference>
<feature type="domain" description="Erythromycin biosynthesis protein CIII-like C-terminal" evidence="2">
    <location>
        <begin position="188"/>
        <end position="255"/>
    </location>
</feature>
<feature type="domain" description="Erythromycin biosynthesis protein CIII-like N-terminal" evidence="3">
    <location>
        <begin position="112"/>
        <end position="175"/>
    </location>
</feature>
<gene>
    <name evidence="4" type="ORF">HZU44_11585</name>
</gene>
<dbReference type="EMBL" id="CP058905">
    <property type="protein sequence ID" value="QLK00591.1"/>
    <property type="molecule type" value="Genomic_DNA"/>
</dbReference>
<dbReference type="Pfam" id="PF21036">
    <property type="entry name" value="EryCIII-like_N"/>
    <property type="match status" value="1"/>
</dbReference>
<dbReference type="SUPFAM" id="SSF53756">
    <property type="entry name" value="UDP-Glycosyltransferase/glycogen phosphorylase"/>
    <property type="match status" value="1"/>
</dbReference>
<dbReference type="Gene3D" id="3.40.50.2000">
    <property type="entry name" value="Glycogen Phosphorylase B"/>
    <property type="match status" value="3"/>
</dbReference>
<evidence type="ECO:0000259" key="3">
    <source>
        <dbReference type="Pfam" id="PF21036"/>
    </source>
</evidence>
<dbReference type="GO" id="GO:0016757">
    <property type="term" value="F:glycosyltransferase activity"/>
    <property type="evidence" value="ECO:0007669"/>
    <property type="project" value="UniProtKB-ARBA"/>
</dbReference>
<accession>A0A7D6CEJ3</accession>
<name>A0A7D6CEJ3_9ACTN</name>
<evidence type="ECO:0000313" key="4">
    <source>
        <dbReference type="EMBL" id="QLK00591.1"/>
    </source>
</evidence>